<dbReference type="SUPFAM" id="SSF55874">
    <property type="entry name" value="ATPase domain of HSP90 chaperone/DNA topoisomerase II/histidine kinase"/>
    <property type="match status" value="2"/>
</dbReference>
<feature type="transmembrane region" description="Helical" evidence="13">
    <location>
        <begin position="7"/>
        <end position="28"/>
    </location>
</feature>
<dbReference type="SUPFAM" id="SSF52172">
    <property type="entry name" value="CheY-like"/>
    <property type="match status" value="1"/>
</dbReference>
<dbReference type="SMART" id="SM00387">
    <property type="entry name" value="HATPase_c"/>
    <property type="match status" value="2"/>
</dbReference>
<dbReference type="Gene3D" id="3.40.50.2300">
    <property type="match status" value="1"/>
</dbReference>
<evidence type="ECO:0000256" key="8">
    <source>
        <dbReference type="ARBA" id="ARBA00022777"/>
    </source>
</evidence>
<feature type="transmembrane region" description="Helical" evidence="13">
    <location>
        <begin position="240"/>
        <end position="257"/>
    </location>
</feature>
<dbReference type="OrthoDB" id="9809348at2"/>
<dbReference type="InterPro" id="IPR011006">
    <property type="entry name" value="CheY-like_superfamily"/>
</dbReference>
<reference evidence="16 17" key="1">
    <citation type="submission" date="2018-07" db="EMBL/GenBank/DDBJ databases">
        <title>Genomic Encyclopedia of Type Strains, Phase III (KMG-III): the genomes of soil and plant-associated and newly described type strains.</title>
        <authorList>
            <person name="Whitman W."/>
        </authorList>
    </citation>
    <scope>NUCLEOTIDE SEQUENCE [LARGE SCALE GENOMIC DNA]</scope>
    <source>
        <strain evidence="16 17">CECT 8236</strain>
    </source>
</reference>
<evidence type="ECO:0000256" key="2">
    <source>
        <dbReference type="ARBA" id="ARBA00004236"/>
    </source>
</evidence>
<keyword evidence="4" id="KW-1003">Cell membrane</keyword>
<dbReference type="Gene3D" id="1.10.287.130">
    <property type="match status" value="1"/>
</dbReference>
<dbReference type="GO" id="GO:0005524">
    <property type="term" value="F:ATP binding"/>
    <property type="evidence" value="ECO:0007669"/>
    <property type="project" value="UniProtKB-KW"/>
</dbReference>
<comment type="caution">
    <text evidence="16">The sequence shown here is derived from an EMBL/GenBank/DDBJ whole genome shotgun (WGS) entry which is preliminary data.</text>
</comment>
<dbReference type="InterPro" id="IPR010559">
    <property type="entry name" value="Sig_transdc_His_kin_internal"/>
</dbReference>
<name>A0A3D9IFM3_9BACL</name>
<dbReference type="Pfam" id="PF06580">
    <property type="entry name" value="His_kinase"/>
    <property type="match status" value="1"/>
</dbReference>
<sequence length="1025" mass="114801">MRNKTRIIVVTSAFLILLIAVRILWILVNSPSDHPNVARGELDLRGWKLSSAHSFKLDGEWQFYPNTLLEGGDIGMTASDAHPEFIRVPGNWKSKLPSQSKSPIGIGTYRLRILIDPDEELQYGIRLFNVPSSSALYVNGERLASSGNPARSAEGYVARNAPYSAIFHPEGEVIDLVVQVSNFDDVRSGGIVKSISFGTDAAINRETWLAIGLQLMVCAIFILHAVYAFILYFIGVRQRVLMYFAGAIGFSTLWVLVSDDMLLSLWFPLNYEWFSRIQLVSFLGASVFMLEFTKRLLTEYLNVKVFRWYSIVGAIFALYVTLAPVQYVLPVSGGVTGFVLLSFLIVPVITLRTAMKSDKDAIALLLGASALANNMVWSFAKDAGLIEIFYYPVDLVVSFLAFVSYWFKRYIHTFAQSEKMSIELRKADKQKDDFLANTSHELRNPLHGMLNMTQIVLDSDKQSLNGKSVQNLELILTVGRRMSFMLNDLIDLTRLKEENIKLQARSIQIQNVIVGVIDMLRSMLEGKPVRLVNRIPDDFPPVMAEENRLIQILYNLLHNAMKFTDEGNITIRADVKNRIAYISIEDTGIGMDTETQRAIFEPYAQGDSGMTAAHGGGIGLGLSISKQLVELHGGKLESSSSPGKGSVFTFTLPIPETVVRETPVDAPLSSVAHAETAAAFFSDVSIANTAQVTVAAKERPAILIVDDDALNLRILESILDEYSFDVVAVTSGKEALSRLESKEWDLVITDIMMPRMSGYELTRAIRERYSLSELPILHLTARNRTEDIAAGFQSGANDYIAKPADAIELRTRVKALTDLNRSVNERLSMEAAWLQAQIKPHFLFNSLNAIAALSEIDLAQMRQLLNEFSNYLRSSFDFKNAESLVLLERELDFVRSYLYIEKERFENRLLVEWEINADLSLMIPPLSIQPLVENALRHGILSRTAGGRITIGILDREDRVEVVVTDNGKGMEEETLNRLLHKRSDDKQGIGLLNVDRRLKQIYGQGLQIRSQPDRGTTVSFFVKK</sequence>
<dbReference type="SMART" id="SM00448">
    <property type="entry name" value="REC"/>
    <property type="match status" value="1"/>
</dbReference>
<comment type="subcellular location">
    <subcellularLocation>
        <location evidence="2">Cell membrane</location>
    </subcellularLocation>
</comment>
<accession>A0A3D9IFM3</accession>
<dbReference type="Pfam" id="PF00072">
    <property type="entry name" value="Response_reg"/>
    <property type="match status" value="1"/>
</dbReference>
<gene>
    <name evidence="16" type="ORF">DFP95_106138</name>
</gene>
<evidence type="ECO:0000256" key="1">
    <source>
        <dbReference type="ARBA" id="ARBA00000085"/>
    </source>
</evidence>
<dbReference type="EC" id="2.7.13.3" evidence="3"/>
<dbReference type="RefSeq" id="WP_115993063.1">
    <property type="nucleotide sequence ID" value="NZ_QRDY01000006.1"/>
</dbReference>
<evidence type="ECO:0000259" key="15">
    <source>
        <dbReference type="PROSITE" id="PS50110"/>
    </source>
</evidence>
<feature type="modified residue" description="4-aspartylphosphate" evidence="12">
    <location>
        <position position="750"/>
    </location>
</feature>
<dbReference type="AlphaFoldDB" id="A0A3D9IFM3"/>
<evidence type="ECO:0000256" key="9">
    <source>
        <dbReference type="ARBA" id="ARBA00022840"/>
    </source>
</evidence>
<protein>
    <recommendedName>
        <fullName evidence="3">histidine kinase</fullName>
        <ecNumber evidence="3">2.7.13.3</ecNumber>
    </recommendedName>
</protein>
<dbReference type="PROSITE" id="PS50109">
    <property type="entry name" value="HIS_KIN"/>
    <property type="match status" value="2"/>
</dbReference>
<dbReference type="InterPro" id="IPR001789">
    <property type="entry name" value="Sig_transdc_resp-reg_receiver"/>
</dbReference>
<keyword evidence="11 13" id="KW-0472">Membrane</keyword>
<evidence type="ECO:0000256" key="6">
    <source>
        <dbReference type="ARBA" id="ARBA00022679"/>
    </source>
</evidence>
<evidence type="ECO:0000259" key="14">
    <source>
        <dbReference type="PROSITE" id="PS50109"/>
    </source>
</evidence>
<dbReference type="PANTHER" id="PTHR43047">
    <property type="entry name" value="TWO-COMPONENT HISTIDINE PROTEIN KINASE"/>
    <property type="match status" value="1"/>
</dbReference>
<feature type="transmembrane region" description="Helical" evidence="13">
    <location>
        <begin position="208"/>
        <end position="233"/>
    </location>
</feature>
<dbReference type="InterPro" id="IPR036890">
    <property type="entry name" value="HATPase_C_sf"/>
</dbReference>
<dbReference type="InterPro" id="IPR003594">
    <property type="entry name" value="HATPase_dom"/>
</dbReference>
<keyword evidence="9" id="KW-0067">ATP-binding</keyword>
<evidence type="ECO:0000313" key="17">
    <source>
        <dbReference type="Proteomes" id="UP000256869"/>
    </source>
</evidence>
<feature type="transmembrane region" description="Helical" evidence="13">
    <location>
        <begin position="328"/>
        <end position="349"/>
    </location>
</feature>
<dbReference type="PROSITE" id="PS50110">
    <property type="entry name" value="RESPONSE_REGULATORY"/>
    <property type="match status" value="1"/>
</dbReference>
<keyword evidence="13" id="KW-1133">Transmembrane helix</keyword>
<evidence type="ECO:0000256" key="5">
    <source>
        <dbReference type="ARBA" id="ARBA00022553"/>
    </source>
</evidence>
<organism evidence="16 17">
    <name type="scientific">Cohnella lupini</name>
    <dbReference type="NCBI Taxonomy" id="1294267"/>
    <lineage>
        <taxon>Bacteria</taxon>
        <taxon>Bacillati</taxon>
        <taxon>Bacillota</taxon>
        <taxon>Bacilli</taxon>
        <taxon>Bacillales</taxon>
        <taxon>Paenibacillaceae</taxon>
        <taxon>Cohnella</taxon>
    </lineage>
</organism>
<dbReference type="Pfam" id="PF07695">
    <property type="entry name" value="7TMR-DISM_7TM"/>
    <property type="match status" value="1"/>
</dbReference>
<dbReference type="EMBL" id="QRDY01000006">
    <property type="protein sequence ID" value="RED60349.1"/>
    <property type="molecule type" value="Genomic_DNA"/>
</dbReference>
<keyword evidence="10" id="KW-0902">Two-component regulatory system</keyword>
<dbReference type="CDD" id="cd00082">
    <property type="entry name" value="HisKA"/>
    <property type="match status" value="1"/>
</dbReference>
<dbReference type="InterPro" id="IPR004358">
    <property type="entry name" value="Sig_transdc_His_kin-like_C"/>
</dbReference>
<dbReference type="Gene3D" id="2.60.120.260">
    <property type="entry name" value="Galactose-binding domain-like"/>
    <property type="match status" value="1"/>
</dbReference>
<dbReference type="SMART" id="SM00388">
    <property type="entry name" value="HisKA"/>
    <property type="match status" value="1"/>
</dbReference>
<feature type="domain" description="Response regulatory" evidence="15">
    <location>
        <begin position="701"/>
        <end position="817"/>
    </location>
</feature>
<dbReference type="InterPro" id="IPR011623">
    <property type="entry name" value="7TMR_DISM_rcpt_extracell_dom1"/>
</dbReference>
<dbReference type="PANTHER" id="PTHR43047:SF72">
    <property type="entry name" value="OSMOSENSING HISTIDINE PROTEIN KINASE SLN1"/>
    <property type="match status" value="1"/>
</dbReference>
<feature type="transmembrane region" description="Helical" evidence="13">
    <location>
        <begin position="305"/>
        <end position="322"/>
    </location>
</feature>
<comment type="catalytic activity">
    <reaction evidence="1">
        <text>ATP + protein L-histidine = ADP + protein N-phospho-L-histidine.</text>
        <dbReference type="EC" id="2.7.13.3"/>
    </reaction>
</comment>
<keyword evidence="17" id="KW-1185">Reference proteome</keyword>
<dbReference type="FunFam" id="3.30.565.10:FF:000023">
    <property type="entry name" value="PAS domain-containing sensor histidine kinase"/>
    <property type="match status" value="1"/>
</dbReference>
<evidence type="ECO:0000256" key="4">
    <source>
        <dbReference type="ARBA" id="ARBA00022475"/>
    </source>
</evidence>
<evidence type="ECO:0000256" key="13">
    <source>
        <dbReference type="SAM" id="Phobius"/>
    </source>
</evidence>
<dbReference type="GO" id="GO:0005886">
    <property type="term" value="C:plasma membrane"/>
    <property type="evidence" value="ECO:0007669"/>
    <property type="project" value="UniProtKB-SubCell"/>
</dbReference>
<feature type="transmembrane region" description="Helical" evidence="13">
    <location>
        <begin position="389"/>
        <end position="407"/>
    </location>
</feature>
<keyword evidence="6" id="KW-0808">Transferase</keyword>
<keyword evidence="8 16" id="KW-0418">Kinase</keyword>
<evidence type="ECO:0000256" key="7">
    <source>
        <dbReference type="ARBA" id="ARBA00022741"/>
    </source>
</evidence>
<dbReference type="InterPro" id="IPR008979">
    <property type="entry name" value="Galactose-bd-like_sf"/>
</dbReference>
<proteinExistence type="predicted"/>
<evidence type="ECO:0000256" key="12">
    <source>
        <dbReference type="PROSITE-ProRule" id="PRU00169"/>
    </source>
</evidence>
<dbReference type="Proteomes" id="UP000256869">
    <property type="component" value="Unassembled WGS sequence"/>
</dbReference>
<dbReference type="Gene3D" id="3.30.565.10">
    <property type="entry name" value="Histidine kinase-like ATPase, C-terminal domain"/>
    <property type="match status" value="2"/>
</dbReference>
<evidence type="ECO:0000256" key="3">
    <source>
        <dbReference type="ARBA" id="ARBA00012438"/>
    </source>
</evidence>
<dbReference type="PRINTS" id="PR00344">
    <property type="entry name" value="BCTRLSENSOR"/>
</dbReference>
<dbReference type="Pfam" id="PF00512">
    <property type="entry name" value="HisKA"/>
    <property type="match status" value="1"/>
</dbReference>
<evidence type="ECO:0000313" key="16">
    <source>
        <dbReference type="EMBL" id="RED60349.1"/>
    </source>
</evidence>
<dbReference type="Pfam" id="PF02518">
    <property type="entry name" value="HATPase_c"/>
    <property type="match status" value="2"/>
</dbReference>
<dbReference type="CDD" id="cd17574">
    <property type="entry name" value="REC_OmpR"/>
    <property type="match status" value="1"/>
</dbReference>
<evidence type="ECO:0000256" key="11">
    <source>
        <dbReference type="ARBA" id="ARBA00023136"/>
    </source>
</evidence>
<feature type="domain" description="Histidine kinase" evidence="14">
    <location>
        <begin position="928"/>
        <end position="1025"/>
    </location>
</feature>
<keyword evidence="5 12" id="KW-0597">Phosphoprotein</keyword>
<feature type="transmembrane region" description="Helical" evidence="13">
    <location>
        <begin position="277"/>
        <end position="293"/>
    </location>
</feature>
<dbReference type="SUPFAM" id="SSF47384">
    <property type="entry name" value="Homodimeric domain of signal transducing histidine kinase"/>
    <property type="match status" value="1"/>
</dbReference>
<dbReference type="GO" id="GO:0009927">
    <property type="term" value="F:histidine phosphotransfer kinase activity"/>
    <property type="evidence" value="ECO:0007669"/>
    <property type="project" value="TreeGrafter"/>
</dbReference>
<evidence type="ECO:0000256" key="10">
    <source>
        <dbReference type="ARBA" id="ARBA00023012"/>
    </source>
</evidence>
<keyword evidence="13" id="KW-0812">Transmembrane</keyword>
<keyword evidence="7" id="KW-0547">Nucleotide-binding</keyword>
<dbReference type="GO" id="GO:0000155">
    <property type="term" value="F:phosphorelay sensor kinase activity"/>
    <property type="evidence" value="ECO:0007669"/>
    <property type="project" value="InterPro"/>
</dbReference>
<dbReference type="SUPFAM" id="SSF49785">
    <property type="entry name" value="Galactose-binding domain-like"/>
    <property type="match status" value="1"/>
</dbReference>
<feature type="domain" description="Histidine kinase" evidence="14">
    <location>
        <begin position="437"/>
        <end position="656"/>
    </location>
</feature>
<dbReference type="InterPro" id="IPR036097">
    <property type="entry name" value="HisK_dim/P_sf"/>
</dbReference>
<dbReference type="InterPro" id="IPR005467">
    <property type="entry name" value="His_kinase_dom"/>
</dbReference>
<dbReference type="InterPro" id="IPR003661">
    <property type="entry name" value="HisK_dim/P_dom"/>
</dbReference>